<dbReference type="Proteomes" id="UP000009027">
    <property type="component" value="Unassembled WGS sequence"/>
</dbReference>
<dbReference type="AlphaFoldDB" id="F9WP23"/>
<dbReference type="VEuPathDB" id="TriTrypDB:TvY486_0001950"/>
<keyword evidence="3" id="KW-1185">Reference proteome</keyword>
<gene>
    <name evidence="2" type="ORF">TvY486_0001950</name>
</gene>
<protein>
    <submittedName>
        <fullName evidence="2">Uncharacterized protein</fullName>
    </submittedName>
</protein>
<name>F9WP23_TRYVY</name>
<evidence type="ECO:0000313" key="3">
    <source>
        <dbReference type="Proteomes" id="UP000009027"/>
    </source>
</evidence>
<accession>F9WP23</accession>
<organism evidence="2 3">
    <name type="scientific">Trypanosoma vivax (strain Y486)</name>
    <dbReference type="NCBI Taxonomy" id="1055687"/>
    <lineage>
        <taxon>Eukaryota</taxon>
        <taxon>Discoba</taxon>
        <taxon>Euglenozoa</taxon>
        <taxon>Kinetoplastea</taxon>
        <taxon>Metakinetoplastina</taxon>
        <taxon>Trypanosomatida</taxon>
        <taxon>Trypanosomatidae</taxon>
        <taxon>Trypanosoma</taxon>
        <taxon>Duttonella</taxon>
    </lineage>
</organism>
<evidence type="ECO:0000256" key="1">
    <source>
        <dbReference type="SAM" id="SignalP"/>
    </source>
</evidence>
<feature type="signal peptide" evidence="1">
    <location>
        <begin position="1"/>
        <end position="18"/>
    </location>
</feature>
<feature type="chain" id="PRO_5003395235" evidence="1">
    <location>
        <begin position="19"/>
        <end position="389"/>
    </location>
</feature>
<proteinExistence type="predicted"/>
<dbReference type="EMBL" id="CAEX01003125">
    <property type="protein sequence ID" value="CCD19297.1"/>
    <property type="molecule type" value="Genomic_DNA"/>
</dbReference>
<keyword evidence="1" id="KW-0732">Signal</keyword>
<evidence type="ECO:0000313" key="2">
    <source>
        <dbReference type="EMBL" id="CCD19297.1"/>
    </source>
</evidence>
<reference evidence="2 3" key="1">
    <citation type="journal article" date="2012" name="Proc. Natl. Acad. Sci. U.S.A.">
        <title>Antigenic diversity is generated by distinct evolutionary mechanisms in African trypanosome species.</title>
        <authorList>
            <person name="Jackson A.P."/>
            <person name="Berry A."/>
            <person name="Aslett M."/>
            <person name="Allison H.C."/>
            <person name="Burton P."/>
            <person name="Vavrova-Anderson J."/>
            <person name="Brown R."/>
            <person name="Browne H."/>
            <person name="Corton N."/>
            <person name="Hauser H."/>
            <person name="Gamble J."/>
            <person name="Gilderthorp R."/>
            <person name="Marcello L."/>
            <person name="McQuillan J."/>
            <person name="Otto T.D."/>
            <person name="Quail M.A."/>
            <person name="Sanders M.J."/>
            <person name="van Tonder A."/>
            <person name="Ginger M.L."/>
            <person name="Field M.C."/>
            <person name="Barry J.D."/>
            <person name="Hertz-Fowler C."/>
            <person name="Berriman M."/>
        </authorList>
    </citation>
    <scope>NUCLEOTIDE SEQUENCE</scope>
    <source>
        <strain evidence="2 3">Y486</strain>
    </source>
</reference>
<sequence length="389" mass="42809">MLVIQLCLLLLPFGVSSAVSAKPNNKFTCAVTKANDADDLRKCVAKDLLLGWLYVINKTSVRLDEVRKNATAMAEGAKELRKEANAALNSAANVLIGLGSNSNEALGVKEIMKNISDAITWVNESERNASEAADVTDITEGLTEVGYAAISRVHWYFRDKFKYVQEHWADKGPSEVVETIFPATLQCPNMINVSKTLSDYADKLDDSTIRLDAWRVEMLKKIQTTHNDTQGNGTTCHSIFNNRDRMHEVMGAVANLSDRLIVVVRKLHAALLVREKARANVDAANENMKTMTTSMLNSLKQNGTALCEMLRQHAAIRSKLSEAYRKLEEVSGRVSNNLASATNTEKTAAARSVLVHSVLKEVEGLSRSTILFNSAESPTLRNATQANEK</sequence>